<dbReference type="PANTHER" id="PTHR38409">
    <property type="entry name" value="MDM10-COMPLEMENTING PROTEIN 1"/>
    <property type="match status" value="1"/>
</dbReference>
<gene>
    <name evidence="3" type="ORF">NADFUDRAFT_81894</name>
</gene>
<evidence type="ECO:0000313" key="3">
    <source>
        <dbReference type="EMBL" id="ODQ67409.1"/>
    </source>
</evidence>
<dbReference type="EMBL" id="KV454407">
    <property type="protein sequence ID" value="ODQ67409.1"/>
    <property type="molecule type" value="Genomic_DNA"/>
</dbReference>
<dbReference type="GO" id="GO:0055088">
    <property type="term" value="P:lipid homeostasis"/>
    <property type="evidence" value="ECO:0007669"/>
    <property type="project" value="InterPro"/>
</dbReference>
<feature type="transmembrane region" description="Helical" evidence="1">
    <location>
        <begin position="65"/>
        <end position="87"/>
    </location>
</feature>
<organism evidence="3 4">
    <name type="scientific">Nadsonia fulvescens var. elongata DSM 6958</name>
    <dbReference type="NCBI Taxonomy" id="857566"/>
    <lineage>
        <taxon>Eukaryota</taxon>
        <taxon>Fungi</taxon>
        <taxon>Dikarya</taxon>
        <taxon>Ascomycota</taxon>
        <taxon>Saccharomycotina</taxon>
        <taxon>Dipodascomycetes</taxon>
        <taxon>Dipodascales</taxon>
        <taxon>Dipodascales incertae sedis</taxon>
        <taxon>Nadsonia</taxon>
    </lineage>
</organism>
<dbReference type="GO" id="GO:0005741">
    <property type="term" value="C:mitochondrial outer membrane"/>
    <property type="evidence" value="ECO:0007669"/>
    <property type="project" value="TreeGrafter"/>
</dbReference>
<sequence length="262" mass="28718">MAKKGSNPTGSSNGNISDEVLTEVSPAPIMNPDELREDLPVERPLSVPTKVRYFFLKYLPYAQKYSSYAFSSFLLMHSATFAIGPLISMDVANTTLSFTNSVYQSSSIEPFLVYGSLGIHILSGLSMRVLKVIDDKVKFDSVSKSTKLISPISKTGIILTPFVLGHIFKARIVPLIVSGDSSFVTMNYISHGFARHPYLSVLVYMPLIVFTGLHVVSGWKKYMNSYGNTSRKLRSVLLGGFFVSSLVSLFKIAVSGATIGYV</sequence>
<proteinExistence type="predicted"/>
<reference evidence="3 4" key="1">
    <citation type="journal article" date="2016" name="Proc. Natl. Acad. Sci. U.S.A.">
        <title>Comparative genomics of biotechnologically important yeasts.</title>
        <authorList>
            <person name="Riley R."/>
            <person name="Haridas S."/>
            <person name="Wolfe K.H."/>
            <person name="Lopes M.R."/>
            <person name="Hittinger C.T."/>
            <person name="Goeker M."/>
            <person name="Salamov A.A."/>
            <person name="Wisecaver J.H."/>
            <person name="Long T.M."/>
            <person name="Calvey C.H."/>
            <person name="Aerts A.L."/>
            <person name="Barry K.W."/>
            <person name="Choi C."/>
            <person name="Clum A."/>
            <person name="Coughlan A.Y."/>
            <person name="Deshpande S."/>
            <person name="Douglass A.P."/>
            <person name="Hanson S.J."/>
            <person name="Klenk H.-P."/>
            <person name="LaButti K.M."/>
            <person name="Lapidus A."/>
            <person name="Lindquist E.A."/>
            <person name="Lipzen A.M."/>
            <person name="Meier-Kolthoff J.P."/>
            <person name="Ohm R.A."/>
            <person name="Otillar R.P."/>
            <person name="Pangilinan J.L."/>
            <person name="Peng Y."/>
            <person name="Rokas A."/>
            <person name="Rosa C.A."/>
            <person name="Scheuner C."/>
            <person name="Sibirny A.A."/>
            <person name="Slot J.C."/>
            <person name="Stielow J.B."/>
            <person name="Sun H."/>
            <person name="Kurtzman C.P."/>
            <person name="Blackwell M."/>
            <person name="Grigoriev I.V."/>
            <person name="Jeffries T.W."/>
        </authorList>
    </citation>
    <scope>NUCLEOTIDE SEQUENCE [LARGE SCALE GENOMIC DNA]</scope>
    <source>
        <strain evidence="3 4">DSM 6958</strain>
    </source>
</reference>
<feature type="transmembrane region" description="Helical" evidence="1">
    <location>
        <begin position="157"/>
        <end position="177"/>
    </location>
</feature>
<keyword evidence="1" id="KW-1133">Transmembrane helix</keyword>
<feature type="transmembrane region" description="Helical" evidence="1">
    <location>
        <begin position="197"/>
        <end position="216"/>
    </location>
</feature>
<evidence type="ECO:0000259" key="2">
    <source>
        <dbReference type="Pfam" id="PF07950"/>
    </source>
</evidence>
<dbReference type="GO" id="GO:0007005">
    <property type="term" value="P:mitochondrion organization"/>
    <property type="evidence" value="ECO:0007669"/>
    <property type="project" value="TreeGrafter"/>
</dbReference>
<accession>A0A1E3PPP6</accession>
<dbReference type="PANTHER" id="PTHR38409:SF1">
    <property type="entry name" value="MITOCHONDRIAL ADAPTER PROTEIN MCP1"/>
    <property type="match status" value="1"/>
</dbReference>
<feature type="non-terminal residue" evidence="3">
    <location>
        <position position="262"/>
    </location>
</feature>
<keyword evidence="4" id="KW-1185">Reference proteome</keyword>
<feature type="transmembrane region" description="Helical" evidence="1">
    <location>
        <begin position="111"/>
        <end position="130"/>
    </location>
</feature>
<dbReference type="STRING" id="857566.A0A1E3PPP6"/>
<dbReference type="AlphaFoldDB" id="A0A1E3PPP6"/>
<evidence type="ECO:0000256" key="1">
    <source>
        <dbReference type="SAM" id="Phobius"/>
    </source>
</evidence>
<dbReference type="Pfam" id="PF07950">
    <property type="entry name" value="MCP1_TM"/>
    <property type="match status" value="1"/>
</dbReference>
<dbReference type="OrthoDB" id="10259513at2759"/>
<keyword evidence="1" id="KW-0472">Membrane</keyword>
<evidence type="ECO:0000313" key="4">
    <source>
        <dbReference type="Proteomes" id="UP000095009"/>
    </source>
</evidence>
<dbReference type="InterPro" id="IPR012472">
    <property type="entry name" value="MCP1_TM"/>
</dbReference>
<name>A0A1E3PPP6_9ASCO</name>
<feature type="domain" description="Mitochondrial adapter protein MCP1 transmembrane" evidence="2">
    <location>
        <begin position="161"/>
        <end position="242"/>
    </location>
</feature>
<protein>
    <recommendedName>
        <fullName evidence="2">Mitochondrial adapter protein MCP1 transmembrane domain-containing protein</fullName>
    </recommendedName>
</protein>
<keyword evidence="1" id="KW-0812">Transmembrane</keyword>
<dbReference type="Proteomes" id="UP000095009">
    <property type="component" value="Unassembled WGS sequence"/>
</dbReference>
<feature type="transmembrane region" description="Helical" evidence="1">
    <location>
        <begin position="236"/>
        <end position="261"/>
    </location>
</feature>
<dbReference type="InterPro" id="IPR039960">
    <property type="entry name" value="MCP1"/>
</dbReference>